<accession>A0A1H0T059</accession>
<dbReference type="RefSeq" id="WP_157693037.1">
    <property type="nucleotide sequence ID" value="NZ_LT629711.1"/>
</dbReference>
<feature type="domain" description="AB hydrolase-1" evidence="1">
    <location>
        <begin position="39"/>
        <end position="250"/>
    </location>
</feature>
<dbReference type="SUPFAM" id="SSF53474">
    <property type="entry name" value="alpha/beta-Hydrolases"/>
    <property type="match status" value="1"/>
</dbReference>
<evidence type="ECO:0000313" key="3">
    <source>
        <dbReference type="Proteomes" id="UP000199077"/>
    </source>
</evidence>
<dbReference type="Pfam" id="PF12697">
    <property type="entry name" value="Abhydrolase_6"/>
    <property type="match status" value="1"/>
</dbReference>
<dbReference type="OrthoDB" id="27092at2"/>
<dbReference type="Proteomes" id="UP000199077">
    <property type="component" value="Chromosome I"/>
</dbReference>
<dbReference type="EMBL" id="LT629711">
    <property type="protein sequence ID" value="SDP47100.1"/>
    <property type="molecule type" value="Genomic_DNA"/>
</dbReference>
<reference evidence="3" key="1">
    <citation type="submission" date="2016-10" db="EMBL/GenBank/DDBJ databases">
        <authorList>
            <person name="Varghese N."/>
            <person name="Submissions S."/>
        </authorList>
    </citation>
    <scope>NUCLEOTIDE SEQUENCE [LARGE SCALE GENOMIC DNA]</scope>
    <source>
        <strain evidence="3">DSM 22329</strain>
    </source>
</reference>
<keyword evidence="3" id="KW-1185">Reference proteome</keyword>
<dbReference type="Gene3D" id="3.40.50.1820">
    <property type="entry name" value="alpha/beta hydrolase"/>
    <property type="match status" value="1"/>
</dbReference>
<proteinExistence type="predicted"/>
<dbReference type="InterPro" id="IPR029058">
    <property type="entry name" value="AB_hydrolase_fold"/>
</dbReference>
<keyword evidence="2" id="KW-0378">Hydrolase</keyword>
<dbReference type="InterPro" id="IPR000073">
    <property type="entry name" value="AB_hydrolase_1"/>
</dbReference>
<evidence type="ECO:0000259" key="1">
    <source>
        <dbReference type="Pfam" id="PF12697"/>
    </source>
</evidence>
<name>A0A1H0T059_9MICO</name>
<gene>
    <name evidence="2" type="ORF">SAMN04489867_2570</name>
</gene>
<dbReference type="STRING" id="443156.SAMN04489867_2570"/>
<evidence type="ECO:0000313" key="2">
    <source>
        <dbReference type="EMBL" id="SDP47100.1"/>
    </source>
</evidence>
<protein>
    <submittedName>
        <fullName evidence="2">Lysophospholipase, alpha-beta hydrolase superfamily</fullName>
    </submittedName>
</protein>
<dbReference type="GO" id="GO:0016787">
    <property type="term" value="F:hydrolase activity"/>
    <property type="evidence" value="ECO:0007669"/>
    <property type="project" value="UniProtKB-KW"/>
</dbReference>
<dbReference type="AlphaFoldDB" id="A0A1H0T059"/>
<organism evidence="2 3">
    <name type="scientific">Pedococcus dokdonensis</name>
    <dbReference type="NCBI Taxonomy" id="443156"/>
    <lineage>
        <taxon>Bacteria</taxon>
        <taxon>Bacillati</taxon>
        <taxon>Actinomycetota</taxon>
        <taxon>Actinomycetes</taxon>
        <taxon>Micrococcales</taxon>
        <taxon>Intrasporangiaceae</taxon>
        <taxon>Pedococcus</taxon>
    </lineage>
</organism>
<sequence>MDSSQEPALTTQWRRVGDTWVRLLRFDPVVGEAGARGTVLLVPGLGLPRYLLPLARHLATQGAVVVVMDALAWRGRGRRTAPTIGGLAAVAAGVVSTLGPGPAVVFGHSTGAQAALEAVLETQAQWSGPSGRLALVMGGPTFRPDQRRWRRLGPAALTAYRKDTPKELVVLKDVARVRTDLVRIVQSGRRHTVEDRVPLLTVPLTLTAGEADSFATGDWLELLAARAGVPGRAVVLPGSHNNPFTHPELVGALVLDHLERPRVG</sequence>